<feature type="transmembrane region" description="Helical" evidence="1">
    <location>
        <begin position="67"/>
        <end position="89"/>
    </location>
</feature>
<dbReference type="InterPro" id="IPR043717">
    <property type="entry name" value="DUF5658"/>
</dbReference>
<evidence type="ECO:0000313" key="4">
    <source>
        <dbReference type="Proteomes" id="UP000317369"/>
    </source>
</evidence>
<feature type="transmembrane region" description="Helical" evidence="1">
    <location>
        <begin position="34"/>
        <end position="55"/>
    </location>
</feature>
<keyword evidence="1" id="KW-1133">Transmembrane helix</keyword>
<protein>
    <recommendedName>
        <fullName evidence="2">DUF5658 domain-containing protein</fullName>
    </recommendedName>
</protein>
<proteinExistence type="predicted"/>
<dbReference type="EMBL" id="CP036425">
    <property type="protein sequence ID" value="QDU33096.1"/>
    <property type="molecule type" value="Genomic_DNA"/>
</dbReference>
<sequence>MQDMEVETKATNVLNRVAKKMGQPEVAYPGYYKWLIFVSAMDAIMTWAILMVGGIEANPIAAAVMSVWGYAGMVIFKFLLVAFFVVMCEWISRKQYETGRVLVSCGVIISAFPSLLAAGLLVGSLMMG</sequence>
<evidence type="ECO:0000259" key="2">
    <source>
        <dbReference type="Pfam" id="PF18902"/>
    </source>
</evidence>
<keyword evidence="1" id="KW-0472">Membrane</keyword>
<dbReference type="AlphaFoldDB" id="A0A517YSA9"/>
<name>A0A517YSA9_9BACT</name>
<dbReference type="KEGG" id="pcor:KS4_11380"/>
<keyword evidence="4" id="KW-1185">Reference proteome</keyword>
<reference evidence="3 4" key="1">
    <citation type="submission" date="2019-02" db="EMBL/GenBank/DDBJ databases">
        <title>Deep-cultivation of Planctomycetes and their phenomic and genomic characterization uncovers novel biology.</title>
        <authorList>
            <person name="Wiegand S."/>
            <person name="Jogler M."/>
            <person name="Boedeker C."/>
            <person name="Pinto D."/>
            <person name="Vollmers J."/>
            <person name="Rivas-Marin E."/>
            <person name="Kohn T."/>
            <person name="Peeters S.H."/>
            <person name="Heuer A."/>
            <person name="Rast P."/>
            <person name="Oberbeckmann S."/>
            <person name="Bunk B."/>
            <person name="Jeske O."/>
            <person name="Meyerdierks A."/>
            <person name="Storesund J.E."/>
            <person name="Kallscheuer N."/>
            <person name="Luecker S."/>
            <person name="Lage O.M."/>
            <person name="Pohl T."/>
            <person name="Merkel B.J."/>
            <person name="Hornburger P."/>
            <person name="Mueller R.-W."/>
            <person name="Bruemmer F."/>
            <person name="Labrenz M."/>
            <person name="Spormann A.M."/>
            <person name="Op den Camp H."/>
            <person name="Overmann J."/>
            <person name="Amann R."/>
            <person name="Jetten M.S.M."/>
            <person name="Mascher T."/>
            <person name="Medema M.H."/>
            <person name="Devos D.P."/>
            <person name="Kaster A.-K."/>
            <person name="Ovreas L."/>
            <person name="Rohde M."/>
            <person name="Galperin M.Y."/>
            <person name="Jogler C."/>
        </authorList>
    </citation>
    <scope>NUCLEOTIDE SEQUENCE [LARGE SCALE GENOMIC DNA]</scope>
    <source>
        <strain evidence="3 4">KS4</strain>
    </source>
</reference>
<accession>A0A517YSA9</accession>
<evidence type="ECO:0000256" key="1">
    <source>
        <dbReference type="SAM" id="Phobius"/>
    </source>
</evidence>
<dbReference type="Proteomes" id="UP000317369">
    <property type="component" value="Chromosome"/>
</dbReference>
<dbReference type="Pfam" id="PF18902">
    <property type="entry name" value="DUF5658"/>
    <property type="match status" value="1"/>
</dbReference>
<evidence type="ECO:0000313" key="3">
    <source>
        <dbReference type="EMBL" id="QDU33096.1"/>
    </source>
</evidence>
<organism evidence="3 4">
    <name type="scientific">Poriferisphaera corsica</name>
    <dbReference type="NCBI Taxonomy" id="2528020"/>
    <lineage>
        <taxon>Bacteria</taxon>
        <taxon>Pseudomonadati</taxon>
        <taxon>Planctomycetota</taxon>
        <taxon>Phycisphaerae</taxon>
        <taxon>Phycisphaerales</taxon>
        <taxon>Phycisphaeraceae</taxon>
        <taxon>Poriferisphaera</taxon>
    </lineage>
</organism>
<feature type="domain" description="DUF5658" evidence="2">
    <location>
        <begin position="35"/>
        <end position="106"/>
    </location>
</feature>
<keyword evidence="1" id="KW-0812">Transmembrane</keyword>
<gene>
    <name evidence="3" type="ORF">KS4_11380</name>
</gene>
<feature type="transmembrane region" description="Helical" evidence="1">
    <location>
        <begin position="101"/>
        <end position="127"/>
    </location>
</feature>